<gene>
    <name evidence="13" type="ORF">MELIAE_LOCUS6952</name>
</gene>
<dbReference type="Proteomes" id="UP001154078">
    <property type="component" value="Chromosome 4"/>
</dbReference>
<dbReference type="InterPro" id="IPR036236">
    <property type="entry name" value="Znf_C2H2_sf"/>
</dbReference>
<evidence type="ECO:0000256" key="4">
    <source>
        <dbReference type="ARBA" id="ARBA00022771"/>
    </source>
</evidence>
<dbReference type="SMART" id="SM00868">
    <property type="entry name" value="zf-AD"/>
    <property type="match status" value="1"/>
</dbReference>
<sequence>MKGIVAALMESEDPFKLQKLCKICLLSDSEFHLFKIKCEGKILVNIFESCLNLDVERNVDHAPYSICSACLPELIKFYKFKKQCLQSDAIIKDVLFQINKNTIAVEENEELTLMESDLINEVIEDSLCIKEEVPITEDEEFVNNKIEFIKSEDEIDVNSDKDFNDDNIEYNEIKFEHCYAAKSSDLSFRTNETTKSKKFTCEKCQEGNNLEKVRLKPFERCQMGKTFNHESSLKMHMKLSHKNDLAHSNENSLENPNSIIDTNNHKKLANKQHTCRYCKQEFTSRLLLNRHLKKTHKSRRLKRPERKKVIDKPTKCMYCGVIFLKLYRHKCIYTTKHLFECTFCEKAFCHQSYLKAHLKVHNKQKLFNCNLCDMVFKVSNDFRMHMQEHPGYKPFECDQCDKGFFLKGRLDKHYLEHTGGVLKCDICGGESINPKCRQLAEFNM</sequence>
<feature type="binding site" evidence="10">
    <location>
        <position position="70"/>
    </location>
    <ligand>
        <name>Zn(2+)</name>
        <dbReference type="ChEBI" id="CHEBI:29105"/>
    </ligand>
</feature>
<evidence type="ECO:0000313" key="14">
    <source>
        <dbReference type="Proteomes" id="UP001154078"/>
    </source>
</evidence>
<dbReference type="AlphaFoldDB" id="A0A9P0FJ30"/>
<dbReference type="FunFam" id="3.30.160.60:FF:000100">
    <property type="entry name" value="Zinc finger 45-like"/>
    <property type="match status" value="1"/>
</dbReference>
<feature type="binding site" evidence="10">
    <location>
        <position position="21"/>
    </location>
    <ligand>
        <name>Zn(2+)</name>
        <dbReference type="ChEBI" id="CHEBI:29105"/>
    </ligand>
</feature>
<keyword evidence="7" id="KW-0804">Transcription</keyword>
<dbReference type="GO" id="GO:0000978">
    <property type="term" value="F:RNA polymerase II cis-regulatory region sequence-specific DNA binding"/>
    <property type="evidence" value="ECO:0007669"/>
    <property type="project" value="TreeGrafter"/>
</dbReference>
<evidence type="ECO:0000259" key="11">
    <source>
        <dbReference type="PROSITE" id="PS50157"/>
    </source>
</evidence>
<reference evidence="13" key="1">
    <citation type="submission" date="2021-12" db="EMBL/GenBank/DDBJ databases">
        <authorList>
            <person name="King R."/>
        </authorList>
    </citation>
    <scope>NUCLEOTIDE SEQUENCE</scope>
</reference>
<feature type="domain" description="C2H2-type" evidence="11">
    <location>
        <begin position="367"/>
        <end position="394"/>
    </location>
</feature>
<feature type="domain" description="C2H2-type" evidence="11">
    <location>
        <begin position="395"/>
        <end position="419"/>
    </location>
</feature>
<feature type="binding site" evidence="10">
    <location>
        <position position="24"/>
    </location>
    <ligand>
        <name>Zn(2+)</name>
        <dbReference type="ChEBI" id="CHEBI:29105"/>
    </ligand>
</feature>
<keyword evidence="5 10" id="KW-0862">Zinc</keyword>
<dbReference type="SUPFAM" id="SSF57667">
    <property type="entry name" value="beta-beta-alpha zinc fingers"/>
    <property type="match status" value="2"/>
</dbReference>
<organism evidence="13 14">
    <name type="scientific">Brassicogethes aeneus</name>
    <name type="common">Rape pollen beetle</name>
    <name type="synonym">Meligethes aeneus</name>
    <dbReference type="NCBI Taxonomy" id="1431903"/>
    <lineage>
        <taxon>Eukaryota</taxon>
        <taxon>Metazoa</taxon>
        <taxon>Ecdysozoa</taxon>
        <taxon>Arthropoda</taxon>
        <taxon>Hexapoda</taxon>
        <taxon>Insecta</taxon>
        <taxon>Pterygota</taxon>
        <taxon>Neoptera</taxon>
        <taxon>Endopterygota</taxon>
        <taxon>Coleoptera</taxon>
        <taxon>Polyphaga</taxon>
        <taxon>Cucujiformia</taxon>
        <taxon>Nitidulidae</taxon>
        <taxon>Meligethinae</taxon>
        <taxon>Brassicogethes</taxon>
    </lineage>
</organism>
<dbReference type="SMART" id="SM00355">
    <property type="entry name" value="ZnF_C2H2"/>
    <property type="match status" value="5"/>
</dbReference>
<evidence type="ECO:0000256" key="9">
    <source>
        <dbReference type="PROSITE-ProRule" id="PRU00042"/>
    </source>
</evidence>
<evidence type="ECO:0000256" key="10">
    <source>
        <dbReference type="PROSITE-ProRule" id="PRU01263"/>
    </source>
</evidence>
<evidence type="ECO:0000256" key="1">
    <source>
        <dbReference type="ARBA" id="ARBA00004123"/>
    </source>
</evidence>
<evidence type="ECO:0000256" key="3">
    <source>
        <dbReference type="ARBA" id="ARBA00022737"/>
    </source>
</evidence>
<dbReference type="PROSITE" id="PS50157">
    <property type="entry name" value="ZINC_FINGER_C2H2_2"/>
    <property type="match status" value="4"/>
</dbReference>
<dbReference type="InterPro" id="IPR013087">
    <property type="entry name" value="Znf_C2H2_type"/>
</dbReference>
<dbReference type="Pfam" id="PF07776">
    <property type="entry name" value="zf-AD"/>
    <property type="match status" value="1"/>
</dbReference>
<dbReference type="GO" id="GO:0005654">
    <property type="term" value="C:nucleoplasm"/>
    <property type="evidence" value="ECO:0007669"/>
    <property type="project" value="TreeGrafter"/>
</dbReference>
<evidence type="ECO:0000313" key="13">
    <source>
        <dbReference type="EMBL" id="CAH0555621.1"/>
    </source>
</evidence>
<evidence type="ECO:0000256" key="6">
    <source>
        <dbReference type="ARBA" id="ARBA00023015"/>
    </source>
</evidence>
<evidence type="ECO:0000256" key="7">
    <source>
        <dbReference type="ARBA" id="ARBA00023163"/>
    </source>
</evidence>
<dbReference type="PROSITE" id="PS51915">
    <property type="entry name" value="ZAD"/>
    <property type="match status" value="1"/>
</dbReference>
<keyword evidence="14" id="KW-1185">Reference proteome</keyword>
<dbReference type="OrthoDB" id="6713977at2759"/>
<dbReference type="PANTHER" id="PTHR24399:SF70">
    <property type="entry name" value="C2H2-TYPE DOMAIN-CONTAINING PROTEIN"/>
    <property type="match status" value="1"/>
</dbReference>
<keyword evidence="8" id="KW-0539">Nucleus</keyword>
<accession>A0A9P0FJ30</accession>
<protein>
    <submittedName>
        <fullName evidence="13">Uncharacterized protein</fullName>
    </submittedName>
</protein>
<dbReference type="Pfam" id="PF00096">
    <property type="entry name" value="zf-C2H2"/>
    <property type="match status" value="2"/>
</dbReference>
<dbReference type="SUPFAM" id="SSF57716">
    <property type="entry name" value="Glucocorticoid receptor-like (DNA-binding domain)"/>
    <property type="match status" value="1"/>
</dbReference>
<dbReference type="Gene3D" id="3.30.160.60">
    <property type="entry name" value="Classic Zinc Finger"/>
    <property type="match status" value="2"/>
</dbReference>
<evidence type="ECO:0000256" key="8">
    <source>
        <dbReference type="ARBA" id="ARBA00023242"/>
    </source>
</evidence>
<keyword evidence="6" id="KW-0805">Transcription regulation</keyword>
<dbReference type="EMBL" id="OV121135">
    <property type="protein sequence ID" value="CAH0555621.1"/>
    <property type="molecule type" value="Genomic_DNA"/>
</dbReference>
<name>A0A9P0FJ30_BRAAE</name>
<dbReference type="InterPro" id="IPR012934">
    <property type="entry name" value="Znf_AD"/>
</dbReference>
<dbReference type="GO" id="GO:0008270">
    <property type="term" value="F:zinc ion binding"/>
    <property type="evidence" value="ECO:0007669"/>
    <property type="project" value="UniProtKB-UniRule"/>
</dbReference>
<feature type="domain" description="C2H2-type" evidence="11">
    <location>
        <begin position="273"/>
        <end position="301"/>
    </location>
</feature>
<feature type="domain" description="C2H2-type" evidence="11">
    <location>
        <begin position="339"/>
        <end position="366"/>
    </location>
</feature>
<dbReference type="PANTHER" id="PTHR24399">
    <property type="entry name" value="ZINC FINGER AND BTB DOMAIN-CONTAINING"/>
    <property type="match status" value="1"/>
</dbReference>
<evidence type="ECO:0000256" key="5">
    <source>
        <dbReference type="ARBA" id="ARBA00022833"/>
    </source>
</evidence>
<feature type="domain" description="ZAD" evidence="12">
    <location>
        <begin position="19"/>
        <end position="94"/>
    </location>
</feature>
<feature type="binding site" evidence="10">
    <location>
        <position position="67"/>
    </location>
    <ligand>
        <name>Zn(2+)</name>
        <dbReference type="ChEBI" id="CHEBI:29105"/>
    </ligand>
</feature>
<dbReference type="PROSITE" id="PS00028">
    <property type="entry name" value="ZINC_FINGER_C2H2_1"/>
    <property type="match status" value="4"/>
</dbReference>
<proteinExistence type="predicted"/>
<keyword evidence="3" id="KW-0677">Repeat</keyword>
<evidence type="ECO:0000256" key="2">
    <source>
        <dbReference type="ARBA" id="ARBA00022723"/>
    </source>
</evidence>
<keyword evidence="4 9" id="KW-0863">Zinc-finger</keyword>
<dbReference type="GO" id="GO:0001227">
    <property type="term" value="F:DNA-binding transcription repressor activity, RNA polymerase II-specific"/>
    <property type="evidence" value="ECO:0007669"/>
    <property type="project" value="TreeGrafter"/>
</dbReference>
<evidence type="ECO:0000259" key="12">
    <source>
        <dbReference type="PROSITE" id="PS51915"/>
    </source>
</evidence>
<comment type="subcellular location">
    <subcellularLocation>
        <location evidence="1">Nucleus</location>
    </subcellularLocation>
</comment>
<keyword evidence="2 10" id="KW-0479">Metal-binding</keyword>